<dbReference type="Proteomes" id="UP001151532">
    <property type="component" value="Chromosome 17"/>
</dbReference>
<feature type="domain" description="APO" evidence="1">
    <location>
        <begin position="102"/>
        <end position="187"/>
    </location>
</feature>
<evidence type="ECO:0000259" key="1">
    <source>
        <dbReference type="PROSITE" id="PS51499"/>
    </source>
</evidence>
<accession>A0A9Q0UQ39</accession>
<evidence type="ECO:0000313" key="3">
    <source>
        <dbReference type="Proteomes" id="UP001151532"/>
    </source>
</evidence>
<comment type="caution">
    <text evidence="2">The sequence shown here is derived from an EMBL/GenBank/DDBJ whole genome shotgun (WGS) entry which is preliminary data.</text>
</comment>
<dbReference type="PROSITE" id="PS51499">
    <property type="entry name" value="APO"/>
    <property type="match status" value="2"/>
</dbReference>
<dbReference type="OrthoDB" id="1898723at2759"/>
<reference evidence="2" key="2">
    <citation type="journal article" date="2023" name="Int. J. Mol. Sci.">
        <title>De Novo Assembly and Annotation of 11 Diverse Shrub Willow (Salix) Genomes Reveals Novel Gene Organization in Sex-Linked Regions.</title>
        <authorList>
            <person name="Hyden B."/>
            <person name="Feng K."/>
            <person name="Yates T.B."/>
            <person name="Jawdy S."/>
            <person name="Cereghino C."/>
            <person name="Smart L.B."/>
            <person name="Muchero W."/>
        </authorList>
    </citation>
    <scope>NUCLEOTIDE SEQUENCE</scope>
    <source>
        <tissue evidence="2">Shoot tip</tissue>
    </source>
</reference>
<protein>
    <submittedName>
        <fullName evidence="2">APO PROTEIN 4 MITOCHONDRIAL</fullName>
    </submittedName>
</protein>
<dbReference type="Pfam" id="PF05634">
    <property type="entry name" value="APO_RNA-bind"/>
    <property type="match status" value="2"/>
</dbReference>
<dbReference type="InterPro" id="IPR023342">
    <property type="entry name" value="APO_dom"/>
</dbReference>
<reference evidence="2" key="1">
    <citation type="submission" date="2022-11" db="EMBL/GenBank/DDBJ databases">
        <authorList>
            <person name="Hyden B.L."/>
            <person name="Feng K."/>
            <person name="Yates T."/>
            <person name="Jawdy S."/>
            <person name="Smart L.B."/>
            <person name="Muchero W."/>
        </authorList>
    </citation>
    <scope>NUCLEOTIDE SEQUENCE</scope>
    <source>
        <tissue evidence="2">Shoot tip</tissue>
    </source>
</reference>
<dbReference type="GO" id="GO:0003723">
    <property type="term" value="F:RNA binding"/>
    <property type="evidence" value="ECO:0007669"/>
    <property type="project" value="InterPro"/>
</dbReference>
<name>A0A9Q0UQ39_SALPP</name>
<organism evidence="2 3">
    <name type="scientific">Salix purpurea</name>
    <name type="common">Purple osier willow</name>
    <dbReference type="NCBI Taxonomy" id="77065"/>
    <lineage>
        <taxon>Eukaryota</taxon>
        <taxon>Viridiplantae</taxon>
        <taxon>Streptophyta</taxon>
        <taxon>Embryophyta</taxon>
        <taxon>Tracheophyta</taxon>
        <taxon>Spermatophyta</taxon>
        <taxon>Magnoliopsida</taxon>
        <taxon>eudicotyledons</taxon>
        <taxon>Gunneridae</taxon>
        <taxon>Pentapetalae</taxon>
        <taxon>rosids</taxon>
        <taxon>fabids</taxon>
        <taxon>Malpighiales</taxon>
        <taxon>Salicaceae</taxon>
        <taxon>Saliceae</taxon>
        <taxon>Salix</taxon>
    </lineage>
</organism>
<keyword evidence="3" id="KW-1185">Reference proteome</keyword>
<evidence type="ECO:0000313" key="2">
    <source>
        <dbReference type="EMBL" id="KAJ6734319.1"/>
    </source>
</evidence>
<sequence>MFDGMCFPHFYLSRSRLEMALRKKLWENLVEEFSKTYFMHSRFYSSRVDFKKLRPMVLKRIQNRAKDYPVKGMVPVAREVLEKRKVLIQGVSTLMQVFPVLACKFCPEVYIGEKGHLIQTCYGYKRCGRKRVHEWIPGGLNDILVPVETFRLDNMFQDVIKHDQRFDFDRVPAVLELCRQAGASIDDENLHPGMLNSNRGIGHIDGGGPFSPSHLMYIAEEVLDAWEKLRSGVQRLLLVYPSKVCKHCSEVHIGPSGHKARLCGVFKFESWHGKHFWKKAEVDDLVPPKIVWRRRPRDPPVLVNEGRDFYGHAPAVVDLCTKTGIIVPTKYSCMMKIQGLSAPVSR</sequence>
<gene>
    <name evidence="2" type="ORF">OIU79_001556</name>
</gene>
<feature type="domain" description="APO" evidence="1">
    <location>
        <begin position="244"/>
        <end position="329"/>
    </location>
</feature>
<dbReference type="AlphaFoldDB" id="A0A9Q0UQ39"/>
<dbReference type="EMBL" id="JAPFFK010000011">
    <property type="protein sequence ID" value="KAJ6734319.1"/>
    <property type="molecule type" value="Genomic_DNA"/>
</dbReference>
<proteinExistence type="predicted"/>